<dbReference type="SUPFAM" id="SSF56235">
    <property type="entry name" value="N-terminal nucleophile aminohydrolases (Ntn hydrolases)"/>
    <property type="match status" value="1"/>
</dbReference>
<dbReference type="KEGG" id="ehn:H9Q80_05935"/>
<dbReference type="PANTHER" id="PTHR34180:SF1">
    <property type="entry name" value="BETA-ALANYL-DOPAMINE_CARCININE HYDROLASE"/>
    <property type="match status" value="1"/>
</dbReference>
<dbReference type="InterPro" id="IPR047794">
    <property type="entry name" value="C45_proenzyme-like"/>
</dbReference>
<feature type="domain" description="Peptidase C45 hydrolase" evidence="1">
    <location>
        <begin position="101"/>
        <end position="324"/>
    </location>
</feature>
<dbReference type="RefSeq" id="WP_117536472.1">
    <property type="nucleotide sequence ID" value="NZ_CP060636.1"/>
</dbReference>
<evidence type="ECO:0000313" key="2">
    <source>
        <dbReference type="EMBL" id="QNM13487.1"/>
    </source>
</evidence>
<proteinExistence type="predicted"/>
<dbReference type="Pfam" id="PF03417">
    <property type="entry name" value="AAT"/>
    <property type="match status" value="1"/>
</dbReference>
<dbReference type="Proteomes" id="UP000515856">
    <property type="component" value="Chromosome"/>
</dbReference>
<keyword evidence="3" id="KW-1185">Reference proteome</keyword>
<reference evidence="2 3" key="1">
    <citation type="submission" date="2020-08" db="EMBL/GenBank/DDBJ databases">
        <authorList>
            <person name="Liu C."/>
            <person name="Sun Q."/>
        </authorList>
    </citation>
    <scope>NUCLEOTIDE SEQUENCE [LARGE SCALE GENOMIC DNA]</scope>
    <source>
        <strain evidence="2 3">NSJ-61</strain>
    </source>
</reference>
<evidence type="ECO:0000259" key="1">
    <source>
        <dbReference type="Pfam" id="PF03417"/>
    </source>
</evidence>
<dbReference type="NCBIfam" id="NF040521">
    <property type="entry name" value="C45_proenzyme"/>
    <property type="match status" value="1"/>
</dbReference>
<dbReference type="PANTHER" id="PTHR34180">
    <property type="entry name" value="PEPTIDASE C45"/>
    <property type="match status" value="1"/>
</dbReference>
<keyword evidence="2" id="KW-0378">Hydrolase</keyword>
<dbReference type="AlphaFoldDB" id="A0A7G9GRQ5"/>
<dbReference type="InterPro" id="IPR047801">
    <property type="entry name" value="Peptidase_C45"/>
</dbReference>
<dbReference type="EMBL" id="CP060636">
    <property type="protein sequence ID" value="QNM13487.1"/>
    <property type="molecule type" value="Genomic_DNA"/>
</dbReference>
<accession>A0A7G9GRQ5</accession>
<organism evidence="2 3">
    <name type="scientific">[Eubacterium] hominis</name>
    <dbReference type="NCBI Taxonomy" id="2764325"/>
    <lineage>
        <taxon>Bacteria</taxon>
        <taxon>Bacillati</taxon>
        <taxon>Bacillota</taxon>
        <taxon>Erysipelotrichia</taxon>
        <taxon>Erysipelotrichales</taxon>
        <taxon>Erysipelotrichaceae</taxon>
        <taxon>Amedibacillus</taxon>
    </lineage>
</organism>
<dbReference type="InterPro" id="IPR005079">
    <property type="entry name" value="Peptidase_C45_hydrolase"/>
</dbReference>
<evidence type="ECO:0000313" key="3">
    <source>
        <dbReference type="Proteomes" id="UP000515856"/>
    </source>
</evidence>
<name>A0A7G9GRQ5_9FIRM</name>
<sequence>MYHSRFMKNHYDAGHRWGALLYKNKIDLEKNISFAYDEKRKAFVNDCIPIYQKYYPEILEEINGICDGAHISKDIFYTFLLGMYCFTMDNHCTCMAFKDDEHMLFGRNSDFLVGLEKQYDSCYYCYDGFIPFIGNTTAFTQMEDGMNAYGLAVGLTFICPTPSVRKPGLHAGMLVRYILEHCKSVKEAITFIKKVPIGSAQTITMMDATGEMVIIECNPEKVIEIYPKKQRNPFVATANCFTSDEMQKYQPKNIDDWRSHERYETAQHALSKTDTYSFELIKDILSGKYGFMCQYDRRTNADTVWSCIYDIKNKKIYRCEGNPSRKRFVEDKRLNFI</sequence>
<dbReference type="InterPro" id="IPR029055">
    <property type="entry name" value="Ntn_hydrolases_N"/>
</dbReference>
<protein>
    <submittedName>
        <fullName evidence="2">Linear amide C-N hydrolase</fullName>
    </submittedName>
</protein>
<dbReference type="Gene3D" id="3.60.60.10">
    <property type="entry name" value="Penicillin V Acylase, Chain A"/>
    <property type="match status" value="1"/>
</dbReference>
<gene>
    <name evidence="2" type="ORF">H9Q80_05935</name>
</gene>
<dbReference type="GO" id="GO:0016787">
    <property type="term" value="F:hydrolase activity"/>
    <property type="evidence" value="ECO:0007669"/>
    <property type="project" value="UniProtKB-KW"/>
</dbReference>